<dbReference type="PANTHER" id="PTHR45640">
    <property type="entry name" value="HEAT SHOCK PROTEIN HSP-12.2-RELATED"/>
    <property type="match status" value="1"/>
</dbReference>
<sequence length="270" mass="30802">MSVENGSRVPVTLRDHFWNDPFFSSTWDDFHKVQEQMMKRSQEMFQKFHEDQQYHSYSMQSHSSNSDKKDSTEGSSSSMMSTEKKESSSSNKGGNDSITCGKGNDMFTSHKGNGMFSSNMNDEMSSSNSRSMFNDSGMNGDYNPWFLSRSNEFGKDLNIFQDKDEQVIRIKDEEDKFEISLDTHSYRPDELKVNIKDGVISIEAKHEEKSEDGSKFVSKQFVRKYTLPKNTKPEQVNSNLSSDGVLVITAPKMKPIVHEGERAVPITMKS</sequence>
<dbReference type="CDD" id="cd06526">
    <property type="entry name" value="metazoan_ACD"/>
    <property type="match status" value="1"/>
</dbReference>
<protein>
    <submittedName>
        <fullName evidence="6">Heat shock protein beta-1</fullName>
    </submittedName>
</protein>
<dbReference type="PANTHER" id="PTHR45640:SF13">
    <property type="entry name" value="HEAT SHOCK PROTEIN 22-RELATED"/>
    <property type="match status" value="1"/>
</dbReference>
<dbReference type="GO" id="GO:0051082">
    <property type="term" value="F:unfolded protein binding"/>
    <property type="evidence" value="ECO:0007669"/>
    <property type="project" value="TreeGrafter"/>
</dbReference>
<dbReference type="GO" id="GO:0042026">
    <property type="term" value="P:protein refolding"/>
    <property type="evidence" value="ECO:0007669"/>
    <property type="project" value="TreeGrafter"/>
</dbReference>
<dbReference type="InterPro" id="IPR008978">
    <property type="entry name" value="HSP20-like_chaperone"/>
</dbReference>
<feature type="compositionally biased region" description="Low complexity" evidence="4">
    <location>
        <begin position="115"/>
        <end position="130"/>
    </location>
</feature>
<dbReference type="GO" id="GO:0005634">
    <property type="term" value="C:nucleus"/>
    <property type="evidence" value="ECO:0007669"/>
    <property type="project" value="TreeGrafter"/>
</dbReference>
<feature type="domain" description="SHSP" evidence="5">
    <location>
        <begin position="158"/>
        <end position="269"/>
    </location>
</feature>
<feature type="compositionally biased region" description="Low complexity" evidence="4">
    <location>
        <begin position="88"/>
        <end position="97"/>
    </location>
</feature>
<feature type="region of interest" description="Disordered" evidence="4">
    <location>
        <begin position="53"/>
        <end position="130"/>
    </location>
</feature>
<dbReference type="Proteomes" id="UP000595437">
    <property type="component" value="Chromosome 2"/>
</dbReference>
<dbReference type="AlphaFoldDB" id="A0A7T8KLW2"/>
<dbReference type="GO" id="GO:0009408">
    <property type="term" value="P:response to heat"/>
    <property type="evidence" value="ECO:0007669"/>
    <property type="project" value="TreeGrafter"/>
</dbReference>
<gene>
    <name evidence="6" type="ORF">FKW44_003553</name>
</gene>
<dbReference type="Gene3D" id="2.60.40.790">
    <property type="match status" value="1"/>
</dbReference>
<comment type="similarity">
    <text evidence="2 3">Belongs to the small heat shock protein (HSP20) family.</text>
</comment>
<reference evidence="7" key="1">
    <citation type="submission" date="2021-01" db="EMBL/GenBank/DDBJ databases">
        <title>Caligus Genome Assembly.</title>
        <authorList>
            <person name="Gallardo-Escarate C."/>
        </authorList>
    </citation>
    <scope>NUCLEOTIDE SEQUENCE [LARGE SCALE GENOMIC DNA]</scope>
</reference>
<dbReference type="Pfam" id="PF00011">
    <property type="entry name" value="HSP20"/>
    <property type="match status" value="1"/>
</dbReference>
<dbReference type="PROSITE" id="PS01031">
    <property type="entry name" value="SHSP"/>
    <property type="match status" value="1"/>
</dbReference>
<keyword evidence="1 6" id="KW-0346">Stress response</keyword>
<keyword evidence="7" id="KW-1185">Reference proteome</keyword>
<name>A0A7T8KLW2_CALRO</name>
<evidence type="ECO:0000256" key="1">
    <source>
        <dbReference type="ARBA" id="ARBA00023016"/>
    </source>
</evidence>
<dbReference type="PRINTS" id="PR00299">
    <property type="entry name" value="ACRYSTALLIN"/>
</dbReference>
<dbReference type="InterPro" id="IPR002068">
    <property type="entry name" value="A-crystallin/Hsp20_dom"/>
</dbReference>
<evidence type="ECO:0000259" key="5">
    <source>
        <dbReference type="PROSITE" id="PS01031"/>
    </source>
</evidence>
<dbReference type="EMBL" id="CP045891">
    <property type="protein sequence ID" value="QQP58286.1"/>
    <property type="molecule type" value="Genomic_DNA"/>
</dbReference>
<evidence type="ECO:0000313" key="6">
    <source>
        <dbReference type="EMBL" id="QQP58286.1"/>
    </source>
</evidence>
<evidence type="ECO:0000256" key="2">
    <source>
        <dbReference type="PROSITE-ProRule" id="PRU00285"/>
    </source>
</evidence>
<evidence type="ECO:0000313" key="7">
    <source>
        <dbReference type="Proteomes" id="UP000595437"/>
    </source>
</evidence>
<accession>A0A7T8KLW2</accession>
<dbReference type="OrthoDB" id="1431247at2759"/>
<proteinExistence type="inferred from homology"/>
<evidence type="ECO:0000256" key="4">
    <source>
        <dbReference type="SAM" id="MobiDB-lite"/>
    </source>
</evidence>
<organism evidence="6 7">
    <name type="scientific">Caligus rogercresseyi</name>
    <name type="common">Sea louse</name>
    <dbReference type="NCBI Taxonomy" id="217165"/>
    <lineage>
        <taxon>Eukaryota</taxon>
        <taxon>Metazoa</taxon>
        <taxon>Ecdysozoa</taxon>
        <taxon>Arthropoda</taxon>
        <taxon>Crustacea</taxon>
        <taxon>Multicrustacea</taxon>
        <taxon>Hexanauplia</taxon>
        <taxon>Copepoda</taxon>
        <taxon>Siphonostomatoida</taxon>
        <taxon>Caligidae</taxon>
        <taxon>Caligus</taxon>
    </lineage>
</organism>
<dbReference type="GO" id="GO:0005737">
    <property type="term" value="C:cytoplasm"/>
    <property type="evidence" value="ECO:0007669"/>
    <property type="project" value="TreeGrafter"/>
</dbReference>
<feature type="compositionally biased region" description="Low complexity" evidence="4">
    <location>
        <begin position="54"/>
        <end position="64"/>
    </location>
</feature>
<dbReference type="InterPro" id="IPR001436">
    <property type="entry name" value="Alpha-crystallin/sHSP_animal"/>
</dbReference>
<evidence type="ECO:0000256" key="3">
    <source>
        <dbReference type="RuleBase" id="RU003616"/>
    </source>
</evidence>
<dbReference type="SUPFAM" id="SSF49764">
    <property type="entry name" value="HSP20-like chaperones"/>
    <property type="match status" value="1"/>
</dbReference>